<dbReference type="InterPro" id="IPR012334">
    <property type="entry name" value="Pectin_lyas_fold"/>
</dbReference>
<keyword evidence="9" id="KW-1133">Transmembrane helix</keyword>
<keyword evidence="9" id="KW-0812">Transmembrane</keyword>
<evidence type="ECO:0000313" key="11">
    <source>
        <dbReference type="Proteomes" id="UP000012960"/>
    </source>
</evidence>
<dbReference type="SMR" id="A0A804IP97"/>
<dbReference type="Gramene" id="Ma04_t13200.1">
    <property type="protein sequence ID" value="Ma04_p13200.1"/>
    <property type="gene ID" value="Ma04_g13200"/>
</dbReference>
<accession>A0A804IP97</accession>
<keyword evidence="5 8" id="KW-0378">Hydrolase</keyword>
<comment type="similarity">
    <text evidence="2 8">Belongs to the glycosyl hydrolase 28 family.</text>
</comment>
<evidence type="ECO:0000256" key="2">
    <source>
        <dbReference type="ARBA" id="ARBA00008834"/>
    </source>
</evidence>
<dbReference type="InterPro" id="IPR000743">
    <property type="entry name" value="Glyco_hydro_28"/>
</dbReference>
<dbReference type="OMA" id="CETHKSA"/>
<dbReference type="InterPro" id="IPR011050">
    <property type="entry name" value="Pectin_lyase_fold/virulence"/>
</dbReference>
<dbReference type="SUPFAM" id="SSF51126">
    <property type="entry name" value="Pectin lyase-like"/>
    <property type="match status" value="1"/>
</dbReference>
<keyword evidence="6 8" id="KW-0326">Glycosidase</keyword>
<dbReference type="GO" id="GO:0004650">
    <property type="term" value="F:polygalacturonase activity"/>
    <property type="evidence" value="ECO:0007669"/>
    <property type="project" value="InterPro"/>
</dbReference>
<dbReference type="SMART" id="SM00710">
    <property type="entry name" value="PbH1"/>
    <property type="match status" value="5"/>
</dbReference>
<protein>
    <recommendedName>
        <fullName evidence="12">Polygalacturonase</fullName>
    </recommendedName>
</protein>
<dbReference type="AlphaFoldDB" id="A0A804IP97"/>
<evidence type="ECO:0000313" key="10">
    <source>
        <dbReference type="EnsemblPlants" id="Ma04_p13200.1"/>
    </source>
</evidence>
<name>A0A804IP97_MUSAM</name>
<comment type="subcellular location">
    <subcellularLocation>
        <location evidence="1">Secreted</location>
        <location evidence="1">Cell wall</location>
    </subcellularLocation>
</comment>
<dbReference type="InterPro" id="IPR006626">
    <property type="entry name" value="PbH1"/>
</dbReference>
<evidence type="ECO:0000256" key="7">
    <source>
        <dbReference type="ARBA" id="ARBA00023316"/>
    </source>
</evidence>
<keyword evidence="11" id="KW-1185">Reference proteome</keyword>
<feature type="transmembrane region" description="Helical" evidence="9">
    <location>
        <begin position="6"/>
        <end position="27"/>
    </location>
</feature>
<keyword evidence="4" id="KW-0964">Secreted</keyword>
<dbReference type="GO" id="GO:0071555">
    <property type="term" value="P:cell wall organization"/>
    <property type="evidence" value="ECO:0007669"/>
    <property type="project" value="UniProtKB-KW"/>
</dbReference>
<evidence type="ECO:0000256" key="3">
    <source>
        <dbReference type="ARBA" id="ARBA00022512"/>
    </source>
</evidence>
<dbReference type="Pfam" id="PF00295">
    <property type="entry name" value="Glyco_hydro_28"/>
    <property type="match status" value="1"/>
</dbReference>
<evidence type="ECO:0008006" key="12">
    <source>
        <dbReference type="Google" id="ProtNLM"/>
    </source>
</evidence>
<dbReference type="Gene3D" id="2.160.20.10">
    <property type="entry name" value="Single-stranded right-handed beta-helix, Pectin lyase-like"/>
    <property type="match status" value="1"/>
</dbReference>
<dbReference type="GO" id="GO:0005975">
    <property type="term" value="P:carbohydrate metabolic process"/>
    <property type="evidence" value="ECO:0007669"/>
    <property type="project" value="InterPro"/>
</dbReference>
<reference evidence="10" key="1">
    <citation type="submission" date="2021-05" db="UniProtKB">
        <authorList>
            <consortium name="EnsemblPlants"/>
        </authorList>
    </citation>
    <scope>IDENTIFICATION</scope>
    <source>
        <strain evidence="10">subsp. malaccensis</strain>
    </source>
</reference>
<keyword evidence="3" id="KW-0134">Cell wall</keyword>
<organism evidence="10 11">
    <name type="scientific">Musa acuminata subsp. malaccensis</name>
    <name type="common">Wild banana</name>
    <name type="synonym">Musa malaccensis</name>
    <dbReference type="NCBI Taxonomy" id="214687"/>
    <lineage>
        <taxon>Eukaryota</taxon>
        <taxon>Viridiplantae</taxon>
        <taxon>Streptophyta</taxon>
        <taxon>Embryophyta</taxon>
        <taxon>Tracheophyta</taxon>
        <taxon>Spermatophyta</taxon>
        <taxon>Magnoliopsida</taxon>
        <taxon>Liliopsida</taxon>
        <taxon>Zingiberales</taxon>
        <taxon>Musaceae</taxon>
        <taxon>Musa</taxon>
    </lineage>
</organism>
<evidence type="ECO:0000256" key="9">
    <source>
        <dbReference type="SAM" id="Phobius"/>
    </source>
</evidence>
<dbReference type="OrthoDB" id="187139at2759"/>
<dbReference type="Proteomes" id="UP000012960">
    <property type="component" value="Unplaced"/>
</dbReference>
<evidence type="ECO:0000256" key="1">
    <source>
        <dbReference type="ARBA" id="ARBA00004191"/>
    </source>
</evidence>
<dbReference type="GeneID" id="103981694"/>
<evidence type="ECO:0000256" key="4">
    <source>
        <dbReference type="ARBA" id="ARBA00022525"/>
    </source>
</evidence>
<evidence type="ECO:0000256" key="5">
    <source>
        <dbReference type="ARBA" id="ARBA00022801"/>
    </source>
</evidence>
<feature type="transmembrane region" description="Helical" evidence="9">
    <location>
        <begin position="34"/>
        <end position="54"/>
    </location>
</feature>
<dbReference type="InParanoid" id="A0A804IP97"/>
<evidence type="ECO:0000256" key="8">
    <source>
        <dbReference type="RuleBase" id="RU361169"/>
    </source>
</evidence>
<keyword evidence="9" id="KW-0472">Membrane</keyword>
<sequence>MVGKRIVSFAFVSLGSVVNVCVCISCMQEYGGCLVFLILVSSAVGGLATVFSVVDHGAMGDGMTDDLEAFKQTWSAVCGDLSTPTFLVPAGMTFLLSKVSFSGPCNSPILVQIDGTIVALNNLLDTDGNYWINFEHVDGLSINGSGKIDGQGEIWWNCKRSANCVTAPNALSISGGSNFTLSGLDFTNSQQKHIGIYGIVGVQVHGINITAPGDSPNTDGIYIRSCQHVTVSNSTIGTGDDCISIGNGTSDVNITQITCGPGHGISIGSLGEEETQAAVEQVHVSSCNFWETQNGVRIKTWQGGSGYARNITFENINFTAVYHPIIIDQYYCNGDYDCPNMTSAVQVSDVHYIRATGTSSSDMAISLNCSQTIACTGITIDGVDIQPADASVKAASFCYNAQLTTTNDGVVPEISC</sequence>
<dbReference type="EnsemblPlants" id="Ma04_t13200.1">
    <property type="protein sequence ID" value="Ma04_p13200.1"/>
    <property type="gene ID" value="Ma04_g13200"/>
</dbReference>
<evidence type="ECO:0000256" key="6">
    <source>
        <dbReference type="ARBA" id="ARBA00023295"/>
    </source>
</evidence>
<proteinExistence type="inferred from homology"/>
<keyword evidence="7" id="KW-0961">Cell wall biogenesis/degradation</keyword>
<dbReference type="PANTHER" id="PTHR31375">
    <property type="match status" value="1"/>
</dbReference>